<evidence type="ECO:0000256" key="9">
    <source>
        <dbReference type="ARBA" id="ARBA00025892"/>
    </source>
</evidence>
<evidence type="ECO:0000313" key="13">
    <source>
        <dbReference type="Proteomes" id="UP000038010"/>
    </source>
</evidence>
<dbReference type="Gene3D" id="2.30.30.100">
    <property type="match status" value="1"/>
</dbReference>
<evidence type="ECO:0000256" key="6">
    <source>
        <dbReference type="ARBA" id="ARBA00023187"/>
    </source>
</evidence>
<comment type="similarity">
    <text evidence="2">Belongs to the snRNP Sm proteins family.</text>
</comment>
<dbReference type="VEuPathDB" id="FungiDB:AB675_2553"/>
<dbReference type="Proteomes" id="UP000038010">
    <property type="component" value="Unassembled WGS sequence"/>
</dbReference>
<dbReference type="GO" id="GO:0046540">
    <property type="term" value="C:U4/U6 x U5 tri-snRNP complex"/>
    <property type="evidence" value="ECO:0007669"/>
    <property type="project" value="TreeGrafter"/>
</dbReference>
<evidence type="ECO:0000256" key="1">
    <source>
        <dbReference type="ARBA" id="ARBA00004123"/>
    </source>
</evidence>
<dbReference type="Pfam" id="PF01423">
    <property type="entry name" value="LSM"/>
    <property type="match status" value="1"/>
</dbReference>
<keyword evidence="5" id="KW-0694">RNA-binding</keyword>
<feature type="compositionally biased region" description="Pro residues" evidence="10">
    <location>
        <begin position="14"/>
        <end position="27"/>
    </location>
</feature>
<comment type="subunit">
    <text evidence="9">Component of the heptameric LSM1-LSM7 complex, which consists of LSM1, LSM2, LSM3, LSM4, LSM5, LSM6 and LSM7. Component of the heptameric LSM2-LSM8 complex, which consists of LSM2, LSM3, LSM4, LSM5, LSM6, LSM7 and LSM8. The LSm subunits form a seven-membered ring structure with a doughnut shape.</text>
</comment>
<feature type="region of interest" description="Disordered" evidence="10">
    <location>
        <begin position="289"/>
        <end position="321"/>
    </location>
</feature>
<dbReference type="InterPro" id="IPR016654">
    <property type="entry name" value="U6_snRNA_Lsm2"/>
</dbReference>
<evidence type="ECO:0000256" key="10">
    <source>
        <dbReference type="SAM" id="MobiDB-lite"/>
    </source>
</evidence>
<organism evidence="12 13">
    <name type="scientific">Cyphellophora attinorum</name>
    <dbReference type="NCBI Taxonomy" id="1664694"/>
    <lineage>
        <taxon>Eukaryota</taxon>
        <taxon>Fungi</taxon>
        <taxon>Dikarya</taxon>
        <taxon>Ascomycota</taxon>
        <taxon>Pezizomycotina</taxon>
        <taxon>Eurotiomycetes</taxon>
        <taxon>Chaetothyriomycetidae</taxon>
        <taxon>Chaetothyriales</taxon>
        <taxon>Cyphellophoraceae</taxon>
        <taxon>Cyphellophora</taxon>
    </lineage>
</organism>
<dbReference type="RefSeq" id="XP_018005303.1">
    <property type="nucleotide sequence ID" value="XM_018142533.1"/>
</dbReference>
<feature type="domain" description="Sm" evidence="11">
    <location>
        <begin position="473"/>
        <end position="547"/>
    </location>
</feature>
<evidence type="ECO:0000256" key="3">
    <source>
        <dbReference type="ARBA" id="ARBA00022664"/>
    </source>
</evidence>
<evidence type="ECO:0000256" key="2">
    <source>
        <dbReference type="ARBA" id="ARBA00006850"/>
    </source>
</evidence>
<accession>A0A0N1P225</accession>
<gene>
    <name evidence="12" type="ORF">AB675_2553</name>
</gene>
<feature type="region of interest" description="Disordered" evidence="10">
    <location>
        <begin position="170"/>
        <end position="190"/>
    </location>
</feature>
<dbReference type="STRING" id="1664694.A0A0N1P225"/>
<feature type="compositionally biased region" description="Polar residues" evidence="10">
    <location>
        <begin position="293"/>
        <end position="303"/>
    </location>
</feature>
<name>A0A0N1P225_9EURO</name>
<dbReference type="GO" id="GO:0005688">
    <property type="term" value="C:U6 snRNP"/>
    <property type="evidence" value="ECO:0007669"/>
    <property type="project" value="TreeGrafter"/>
</dbReference>
<dbReference type="PANTHER" id="PTHR13829">
    <property type="entry name" value="SNRNP CORE PROTEIN FAMILY MEMBER"/>
    <property type="match status" value="1"/>
</dbReference>
<evidence type="ECO:0000256" key="5">
    <source>
        <dbReference type="ARBA" id="ARBA00022884"/>
    </source>
</evidence>
<protein>
    <submittedName>
        <fullName evidence="12">U6 snRNA-associated Sm-like protein LSm2</fullName>
    </submittedName>
</protein>
<keyword evidence="7" id="KW-0539">Nucleus</keyword>
<keyword evidence="6" id="KW-0508">mRNA splicing</keyword>
<dbReference type="FunFam" id="2.30.30.100:FF:000009">
    <property type="entry name" value="U6 snRNA-associated Sm-like protein LSm2"/>
    <property type="match status" value="1"/>
</dbReference>
<dbReference type="GO" id="GO:1990726">
    <property type="term" value="C:Lsm1-7-Pat1 complex"/>
    <property type="evidence" value="ECO:0007669"/>
    <property type="project" value="TreeGrafter"/>
</dbReference>
<dbReference type="CDD" id="cd01725">
    <property type="entry name" value="LSm2"/>
    <property type="match status" value="1"/>
</dbReference>
<feature type="compositionally biased region" description="Gly residues" evidence="10">
    <location>
        <begin position="305"/>
        <end position="318"/>
    </location>
</feature>
<comment type="caution">
    <text evidence="12">The sequence shown here is derived from an EMBL/GenBank/DDBJ whole genome shotgun (WGS) entry which is preliminary data.</text>
</comment>
<feature type="region of interest" description="Disordered" evidence="10">
    <location>
        <begin position="1"/>
        <end position="133"/>
    </location>
</feature>
<dbReference type="InterPro" id="IPR001163">
    <property type="entry name" value="Sm_dom_euk/arc"/>
</dbReference>
<keyword evidence="4" id="KW-0747">Spliceosome</keyword>
<evidence type="ECO:0000256" key="4">
    <source>
        <dbReference type="ARBA" id="ARBA00022728"/>
    </source>
</evidence>
<keyword evidence="8" id="KW-0687">Ribonucleoprotein</keyword>
<dbReference type="PANTHER" id="PTHR13829:SF2">
    <property type="entry name" value="U6 SNRNA-ASSOCIATED SM-LIKE PROTEIN LSM2"/>
    <property type="match status" value="1"/>
</dbReference>
<evidence type="ECO:0000256" key="7">
    <source>
        <dbReference type="ARBA" id="ARBA00023242"/>
    </source>
</evidence>
<dbReference type="InterPro" id="IPR010920">
    <property type="entry name" value="LSM_dom_sf"/>
</dbReference>
<dbReference type="GO" id="GO:0003723">
    <property type="term" value="F:RNA binding"/>
    <property type="evidence" value="ECO:0007669"/>
    <property type="project" value="UniProtKB-KW"/>
</dbReference>
<comment type="subcellular location">
    <subcellularLocation>
        <location evidence="1">Nucleus</location>
    </subcellularLocation>
</comment>
<keyword evidence="3" id="KW-0507">mRNA processing</keyword>
<feature type="compositionally biased region" description="Pro residues" evidence="10">
    <location>
        <begin position="104"/>
        <end position="124"/>
    </location>
</feature>
<reference evidence="12 13" key="1">
    <citation type="submission" date="2015-06" db="EMBL/GenBank/DDBJ databases">
        <title>Draft genome of the ant-associated black yeast Phialophora attae CBS 131958.</title>
        <authorList>
            <person name="Moreno L.F."/>
            <person name="Stielow B.J."/>
            <person name="de Hoog S."/>
            <person name="Vicente V.A."/>
            <person name="Weiss V.A."/>
            <person name="de Vries M."/>
            <person name="Cruz L.M."/>
            <person name="Souza E.M."/>
        </authorList>
    </citation>
    <scope>NUCLEOTIDE SEQUENCE [LARGE SCALE GENOMIC DNA]</scope>
    <source>
        <strain evidence="12 13">CBS 131958</strain>
    </source>
</reference>
<proteinExistence type="inferred from homology"/>
<dbReference type="GO" id="GO:0071013">
    <property type="term" value="C:catalytic step 2 spliceosome"/>
    <property type="evidence" value="ECO:0007669"/>
    <property type="project" value="TreeGrafter"/>
</dbReference>
<dbReference type="SUPFAM" id="SSF50182">
    <property type="entry name" value="Sm-like ribonucleoproteins"/>
    <property type="match status" value="1"/>
</dbReference>
<dbReference type="EMBL" id="LFJN01000002">
    <property type="protein sequence ID" value="KPI45340.1"/>
    <property type="molecule type" value="Genomic_DNA"/>
</dbReference>
<evidence type="ECO:0000313" key="12">
    <source>
        <dbReference type="EMBL" id="KPI45340.1"/>
    </source>
</evidence>
<dbReference type="GO" id="GO:0071011">
    <property type="term" value="C:precatalytic spliceosome"/>
    <property type="evidence" value="ECO:0007669"/>
    <property type="project" value="TreeGrafter"/>
</dbReference>
<evidence type="ECO:0000256" key="8">
    <source>
        <dbReference type="ARBA" id="ARBA00023274"/>
    </source>
</evidence>
<dbReference type="SMART" id="SM00651">
    <property type="entry name" value="Sm"/>
    <property type="match status" value="1"/>
</dbReference>
<dbReference type="OrthoDB" id="10256176at2759"/>
<keyword evidence="13" id="KW-1185">Reference proteome</keyword>
<dbReference type="GO" id="GO:0000398">
    <property type="term" value="P:mRNA splicing, via spliceosome"/>
    <property type="evidence" value="ECO:0007669"/>
    <property type="project" value="TreeGrafter"/>
</dbReference>
<dbReference type="PROSITE" id="PS52002">
    <property type="entry name" value="SM"/>
    <property type="match status" value="1"/>
</dbReference>
<dbReference type="InterPro" id="IPR047575">
    <property type="entry name" value="Sm"/>
</dbReference>
<dbReference type="GO" id="GO:0000932">
    <property type="term" value="C:P-body"/>
    <property type="evidence" value="ECO:0007669"/>
    <property type="project" value="TreeGrafter"/>
</dbReference>
<dbReference type="GeneID" id="28734413"/>
<dbReference type="AlphaFoldDB" id="A0A0N1P225"/>
<sequence length="569" mass="61235">MSNANSHSDIASIGPPPPYGAQLPPPAASAAYSHPTHQAHPMPHQLPWSTRYPHPQPPLSVPPEVQATGIYSSPMPPPSTHFRNHSQDGSSLQQMLEHPYHSSQPPPPHQRLPSNYPPTPPTQSPQPYAEQQYHQQSCMMQPPPQQQQIRFIGPSAKSLLSSSKASISYLPSTGPNAQPQPSFDLKTSKHTKPHITLTRIRADGASDQALATASWSSLSGSMTLQLWPATAQATELKLSTDWNSLLGDRRIEGVLPWHNGQGQMRWAVEENSIGVHLLKGGGGSIMAKWDASGSASTSDSQAVGGSEGHGRSGSGSGIGMSSLGLGDGSSRGLRESLGLTSSALLGTSTYSGSNGGGGSGGWKAQLGMADPVLTILGAPPGVSINDQRWIEFVVASGVCVLKREEKDVKDVLKVLGKINYRTTTDLRPINVPFHPSPSVQRKTTTTTTTPLHLNFTYILATLLPPPSPTFTMLFFSFFKTLTNTTLTVELKNDISIRGTLKSVDQYLNIKLDDIVVLDELKYPHLSSVKNIFIRGSVVRYVHLPVDKVDRGLLEDATRREAENAARGKA</sequence>
<evidence type="ECO:0000259" key="11">
    <source>
        <dbReference type="PROSITE" id="PS52002"/>
    </source>
</evidence>